<proteinExistence type="predicted"/>
<keyword evidence="3" id="KW-1185">Reference proteome</keyword>
<accession>A0AAN8K421</accession>
<feature type="chain" id="PRO_5042938179" evidence="1">
    <location>
        <begin position="32"/>
        <end position="126"/>
    </location>
</feature>
<organism evidence="2 3">
    <name type="scientific">Patella caerulea</name>
    <name type="common">Rayed Mediterranean limpet</name>
    <dbReference type="NCBI Taxonomy" id="87958"/>
    <lineage>
        <taxon>Eukaryota</taxon>
        <taxon>Metazoa</taxon>
        <taxon>Spiralia</taxon>
        <taxon>Lophotrochozoa</taxon>
        <taxon>Mollusca</taxon>
        <taxon>Gastropoda</taxon>
        <taxon>Patellogastropoda</taxon>
        <taxon>Patelloidea</taxon>
        <taxon>Patellidae</taxon>
        <taxon>Patella</taxon>
    </lineage>
</organism>
<evidence type="ECO:0000313" key="2">
    <source>
        <dbReference type="EMBL" id="KAK6187670.1"/>
    </source>
</evidence>
<dbReference type="EMBL" id="JAZGQO010000004">
    <property type="protein sequence ID" value="KAK6187670.1"/>
    <property type="molecule type" value="Genomic_DNA"/>
</dbReference>
<dbReference type="Proteomes" id="UP001347796">
    <property type="component" value="Unassembled WGS sequence"/>
</dbReference>
<sequence>MWKLDKADMKAFRPLVFTIFLIYLMVVPVDGRRYRYCAEGCCIHEYCAYHSICYPKIHCELGCPDGTCINDICMPYVKCNSSTECKMAHVCTYHHNLGYDTCQYNLEIGTTLCIDKFGQPLLKQGN</sequence>
<name>A0AAN8K421_PATCE</name>
<reference evidence="2 3" key="1">
    <citation type="submission" date="2024-01" db="EMBL/GenBank/DDBJ databases">
        <title>The genome of the rayed Mediterranean limpet Patella caerulea (Linnaeus, 1758).</title>
        <authorList>
            <person name="Anh-Thu Weber A."/>
            <person name="Halstead-Nussloch G."/>
        </authorList>
    </citation>
    <scope>NUCLEOTIDE SEQUENCE [LARGE SCALE GENOMIC DNA]</scope>
    <source>
        <strain evidence="2">AATW-2023a</strain>
        <tissue evidence="2">Whole specimen</tissue>
    </source>
</reference>
<comment type="caution">
    <text evidence="2">The sequence shown here is derived from an EMBL/GenBank/DDBJ whole genome shotgun (WGS) entry which is preliminary data.</text>
</comment>
<feature type="signal peptide" evidence="1">
    <location>
        <begin position="1"/>
        <end position="31"/>
    </location>
</feature>
<keyword evidence="1" id="KW-0732">Signal</keyword>
<gene>
    <name evidence="2" type="ORF">SNE40_005646</name>
</gene>
<dbReference type="AlphaFoldDB" id="A0AAN8K421"/>
<evidence type="ECO:0000313" key="3">
    <source>
        <dbReference type="Proteomes" id="UP001347796"/>
    </source>
</evidence>
<evidence type="ECO:0000256" key="1">
    <source>
        <dbReference type="SAM" id="SignalP"/>
    </source>
</evidence>
<protein>
    <submittedName>
        <fullName evidence="2">Uncharacterized protein</fullName>
    </submittedName>
</protein>